<accession>A0A3N2BM77</accession>
<feature type="region of interest" description="Disordered" evidence="1">
    <location>
        <begin position="415"/>
        <end position="435"/>
    </location>
</feature>
<name>A0A3N2BM77_9MICO</name>
<proteinExistence type="predicted"/>
<protein>
    <submittedName>
        <fullName evidence="2">Uncharacterized protein</fullName>
    </submittedName>
</protein>
<dbReference type="SUPFAM" id="SSF46785">
    <property type="entry name" value="Winged helix' DNA-binding domain"/>
    <property type="match status" value="1"/>
</dbReference>
<comment type="caution">
    <text evidence="2">The sequence shown here is derived from an EMBL/GenBank/DDBJ whole genome shotgun (WGS) entry which is preliminary data.</text>
</comment>
<reference evidence="2 3" key="1">
    <citation type="submission" date="2018-11" db="EMBL/GenBank/DDBJ databases">
        <title>Sequencing the genomes of 1000 actinobacteria strains.</title>
        <authorList>
            <person name="Klenk H.-P."/>
        </authorList>
    </citation>
    <scope>NUCLEOTIDE SEQUENCE [LARGE SCALE GENOMIC DNA]</scope>
    <source>
        <strain evidence="2 3">DSM 14012</strain>
    </source>
</reference>
<organism evidence="2 3">
    <name type="scientific">Plantibacter flavus</name>
    <dbReference type="NCBI Taxonomy" id="150123"/>
    <lineage>
        <taxon>Bacteria</taxon>
        <taxon>Bacillati</taxon>
        <taxon>Actinomycetota</taxon>
        <taxon>Actinomycetes</taxon>
        <taxon>Micrococcales</taxon>
        <taxon>Microbacteriaceae</taxon>
        <taxon>Plantibacter</taxon>
    </lineage>
</organism>
<dbReference type="AlphaFoldDB" id="A0A3N2BM77"/>
<keyword evidence="3" id="KW-1185">Reference proteome</keyword>
<dbReference type="EMBL" id="RKHL01000002">
    <property type="protein sequence ID" value="ROR76144.1"/>
    <property type="molecule type" value="Genomic_DNA"/>
</dbReference>
<dbReference type="InterPro" id="IPR036390">
    <property type="entry name" value="WH_DNA-bd_sf"/>
</dbReference>
<sequence length="685" mass="76338">MSTGALRDGANSYQQRYPLAAKMPGRPWTVHLADDEHRYQLACFDFDVKDGASRVQPELVEQAQDQADRLVQLLGDLHIPHVLCESSATGGRHVWMRTLGIERETMRTLGMAARNLLSTLDFGMLSNPATGSARPPGAPHRDGSMSRVLAGDVRDLALPSLAVSQDQLEALTDRLAALAPPLQPEPHSPITSGDSRENASPRQMPAKNVARFQLVGGGPDPSVNAFICLLAALSAGWSFDDVARAVQTSPGLEHYRTRRTTHGRRRRPQHETAAKLAADWDRAVDIHALNEFVPLRRAGTSEPAPDVDELAAQLLTITDLQTSFRVQPGRWGGNDGSPMQRAILTAIAWLTLHTGRTEVAAATRTIAEIVGVSSPQVWEHLERLRTSGLLVRVDGGFDDKAPTWRLAPHRALSTPSELDRALPSEGSDEATPRSRSAKHLFIERRRVLDELQAELLQIRHDVFSYRGGLGQLGARLWVTLGEHEQLTVAETARLVGISEMHAAGLLSRLRSLKLARFISGAWVRAARDLRTAAARRLGVLGRLKARAKKYAQDRELHAWWLDHERRRQGQAPKTRPEMFDSRGRPLHGSRVPFKHRLFPRFPIRWDGRADYASARERVQSQRVYGQDEFFAVRVELPAFTPSDPLDDWSPENLYGSETINRLRRQTRKEPLPHPADDGLLVDLPW</sequence>
<evidence type="ECO:0000313" key="2">
    <source>
        <dbReference type="EMBL" id="ROR76144.1"/>
    </source>
</evidence>
<gene>
    <name evidence="2" type="ORF">EDD42_4097</name>
</gene>
<feature type="region of interest" description="Disordered" evidence="1">
    <location>
        <begin position="180"/>
        <end position="203"/>
    </location>
</feature>
<evidence type="ECO:0000313" key="3">
    <source>
        <dbReference type="Proteomes" id="UP000266915"/>
    </source>
</evidence>
<evidence type="ECO:0000256" key="1">
    <source>
        <dbReference type="SAM" id="MobiDB-lite"/>
    </source>
</evidence>
<dbReference type="Proteomes" id="UP000266915">
    <property type="component" value="Unassembled WGS sequence"/>
</dbReference>